<reference evidence="4" key="1">
    <citation type="submission" date="2016-11" db="EMBL/GenBank/DDBJ databases">
        <authorList>
            <person name="Varghese N."/>
            <person name="Submissions S."/>
        </authorList>
    </citation>
    <scope>NUCLEOTIDE SEQUENCE [LARGE SCALE GENOMIC DNA]</scope>
    <source>
        <strain evidence="4">DSM 15292</strain>
    </source>
</reference>
<sequence length="274" mass="32104">MKGNPLDRKQKYHPDILLFLWLIPFISAFNYYLTYSNIQWNGFLLMTYTIDTVQGYLAWLCVRWMILFLDQKVPYEPKPLKRILIQIFFTTAAGLTFIIVTTELISLIVKGESAHISFYTLDVLIISIWFFVINGIYIGLHYQHAFRSIQAAQKDLNDDFIGFQVRQGKQEFLIKPKDTAFLKVEDQYILLGTKSGKNYLLDGSLDTWEKIVPKQEFFRLNRQTLIHRDMVEGFTKLENGKLQAHVFGTEESHLELGISRIKAPLFRSWFLQKS</sequence>
<dbReference type="PANTHER" id="PTHR37299:SF1">
    <property type="entry name" value="STAGE 0 SPORULATION PROTEIN A HOMOLOG"/>
    <property type="match status" value="1"/>
</dbReference>
<organism evidence="3 4">
    <name type="scientific">Algoriphagus halophilus</name>
    <dbReference type="NCBI Taxonomy" id="226505"/>
    <lineage>
        <taxon>Bacteria</taxon>
        <taxon>Pseudomonadati</taxon>
        <taxon>Bacteroidota</taxon>
        <taxon>Cytophagia</taxon>
        <taxon>Cytophagales</taxon>
        <taxon>Cyclobacteriaceae</taxon>
        <taxon>Algoriphagus</taxon>
    </lineage>
</organism>
<dbReference type="PANTHER" id="PTHR37299">
    <property type="entry name" value="TRANSCRIPTIONAL REGULATOR-RELATED"/>
    <property type="match status" value="1"/>
</dbReference>
<dbReference type="GO" id="GO:0003677">
    <property type="term" value="F:DNA binding"/>
    <property type="evidence" value="ECO:0007669"/>
    <property type="project" value="UniProtKB-KW"/>
</dbReference>
<dbReference type="SMART" id="SM00850">
    <property type="entry name" value="LytTR"/>
    <property type="match status" value="1"/>
</dbReference>
<dbReference type="STRING" id="226505.SAMN05444394_1250"/>
<dbReference type="Proteomes" id="UP000185221">
    <property type="component" value="Unassembled WGS sequence"/>
</dbReference>
<proteinExistence type="predicted"/>
<dbReference type="GO" id="GO:0000156">
    <property type="term" value="F:phosphorelay response regulator activity"/>
    <property type="evidence" value="ECO:0007669"/>
    <property type="project" value="InterPro"/>
</dbReference>
<name>A0A1N6DQ11_9BACT</name>
<feature type="domain" description="HTH LytTR-type" evidence="2">
    <location>
        <begin position="163"/>
        <end position="272"/>
    </location>
</feature>
<keyword evidence="1" id="KW-0472">Membrane</keyword>
<dbReference type="OrthoDB" id="1420878at2"/>
<evidence type="ECO:0000256" key="1">
    <source>
        <dbReference type="SAM" id="Phobius"/>
    </source>
</evidence>
<keyword evidence="1" id="KW-0812">Transmembrane</keyword>
<feature type="transmembrane region" description="Helical" evidence="1">
    <location>
        <begin position="115"/>
        <end position="140"/>
    </location>
</feature>
<dbReference type="InterPro" id="IPR046947">
    <property type="entry name" value="LytR-like"/>
</dbReference>
<dbReference type="PROSITE" id="PS50930">
    <property type="entry name" value="HTH_LYTTR"/>
    <property type="match status" value="1"/>
</dbReference>
<feature type="transmembrane region" description="Helical" evidence="1">
    <location>
        <begin position="12"/>
        <end position="33"/>
    </location>
</feature>
<keyword evidence="1" id="KW-1133">Transmembrane helix</keyword>
<dbReference type="InterPro" id="IPR007492">
    <property type="entry name" value="LytTR_DNA-bd_dom"/>
</dbReference>
<evidence type="ECO:0000259" key="2">
    <source>
        <dbReference type="PROSITE" id="PS50930"/>
    </source>
</evidence>
<evidence type="ECO:0000313" key="4">
    <source>
        <dbReference type="Proteomes" id="UP000185221"/>
    </source>
</evidence>
<keyword evidence="4" id="KW-1185">Reference proteome</keyword>
<evidence type="ECO:0000313" key="3">
    <source>
        <dbReference type="EMBL" id="SIN72889.1"/>
    </source>
</evidence>
<dbReference type="EMBL" id="FSRC01000001">
    <property type="protein sequence ID" value="SIN72889.1"/>
    <property type="molecule type" value="Genomic_DNA"/>
</dbReference>
<gene>
    <name evidence="3" type="ORF">SAMN05444394_1250</name>
</gene>
<feature type="transmembrane region" description="Helical" evidence="1">
    <location>
        <begin position="83"/>
        <end position="109"/>
    </location>
</feature>
<protein>
    <submittedName>
        <fullName evidence="3">LytTr DNA-binding domain-containing protein</fullName>
    </submittedName>
</protein>
<dbReference type="Pfam" id="PF04397">
    <property type="entry name" value="LytTR"/>
    <property type="match status" value="1"/>
</dbReference>
<keyword evidence="3" id="KW-0238">DNA-binding</keyword>
<dbReference type="Gene3D" id="2.40.50.1020">
    <property type="entry name" value="LytTr DNA-binding domain"/>
    <property type="match status" value="1"/>
</dbReference>
<dbReference type="RefSeq" id="WP_074223925.1">
    <property type="nucleotide sequence ID" value="NZ_FSRC01000001.1"/>
</dbReference>
<accession>A0A1N6DQ11</accession>
<dbReference type="AlphaFoldDB" id="A0A1N6DQ11"/>
<feature type="transmembrane region" description="Helical" evidence="1">
    <location>
        <begin position="53"/>
        <end position="71"/>
    </location>
</feature>